<keyword evidence="2" id="KW-1185">Reference proteome</keyword>
<protein>
    <submittedName>
        <fullName evidence="1">Uncharacterized protein</fullName>
    </submittedName>
</protein>
<organism evidence="1 2">
    <name type="scientific">Avena sativa</name>
    <name type="common">Oat</name>
    <dbReference type="NCBI Taxonomy" id="4498"/>
    <lineage>
        <taxon>Eukaryota</taxon>
        <taxon>Viridiplantae</taxon>
        <taxon>Streptophyta</taxon>
        <taxon>Embryophyta</taxon>
        <taxon>Tracheophyta</taxon>
        <taxon>Spermatophyta</taxon>
        <taxon>Magnoliopsida</taxon>
        <taxon>Liliopsida</taxon>
        <taxon>Poales</taxon>
        <taxon>Poaceae</taxon>
        <taxon>BOP clade</taxon>
        <taxon>Pooideae</taxon>
        <taxon>Poodae</taxon>
        <taxon>Poeae</taxon>
        <taxon>Poeae Chloroplast Group 1 (Aveneae type)</taxon>
        <taxon>Aveninae</taxon>
        <taxon>Avena</taxon>
    </lineage>
</organism>
<proteinExistence type="predicted"/>
<evidence type="ECO:0000313" key="1">
    <source>
        <dbReference type="EnsemblPlants" id="AVESA.00010b.r2.6CG1137330.1.CDS"/>
    </source>
</evidence>
<sequence length="486" mass="53888">MEIAEQRRHAVFFPFPAQGHIKPALQLAKLLHHCHGFQVTFVHTEHNRRRLLRSHGSGALTGIPGLQFAAVPDGLPPSEVDASQDMRALLSSMETLVPHFRNLVPDLPPVSCVISDIEHILYLAKEMGLPCVSLWTTSACAFMAAQQIQPLVDMGIVPLKDAEQLRNGYLDDTVLDWVPGMPKDIRLRDFPSFIRTTDPDYAVLKVCLRSMACHRTTPSAVIFHTFDELEREVIAAMSTILPPIYAVGPLPLLLCHVPGAGSAATGTLESNLSKENHACLEWLQGKLPNSVVYVSFGSITMLTNQQLVEFAWGLANSRKEFLWVIRNDKVDNGAGDPAAVLPPEFLEETKERRYVTSWCPQEAVLQHEAIGAFLTHCGWNSVLESISAGVPMLCWPFGADEYTNRTYLCSEWRVGLEVSGDVERNEVKAAIMEMMDGDKGKEMKRMAMEWKEKAIAAALPGGPSWVNLENLINEVLVSPASRKTEM</sequence>
<reference evidence="1" key="2">
    <citation type="submission" date="2025-09" db="UniProtKB">
        <authorList>
            <consortium name="EnsemblPlants"/>
        </authorList>
    </citation>
    <scope>IDENTIFICATION</scope>
</reference>
<name>A0ACD5ZB23_AVESA</name>
<evidence type="ECO:0000313" key="2">
    <source>
        <dbReference type="Proteomes" id="UP001732700"/>
    </source>
</evidence>
<dbReference type="EnsemblPlants" id="AVESA.00010b.r2.6CG1137330.1">
    <property type="protein sequence ID" value="AVESA.00010b.r2.6CG1137330.1.CDS"/>
    <property type="gene ID" value="AVESA.00010b.r2.6CG1137330"/>
</dbReference>
<reference evidence="1" key="1">
    <citation type="submission" date="2021-05" db="EMBL/GenBank/DDBJ databases">
        <authorList>
            <person name="Scholz U."/>
            <person name="Mascher M."/>
            <person name="Fiebig A."/>
        </authorList>
    </citation>
    <scope>NUCLEOTIDE SEQUENCE [LARGE SCALE GENOMIC DNA]</scope>
</reference>
<dbReference type="Proteomes" id="UP001732700">
    <property type="component" value="Chromosome 6C"/>
</dbReference>
<accession>A0ACD5ZB23</accession>